<dbReference type="SUPFAM" id="SSF46785">
    <property type="entry name" value="Winged helix' DNA-binding domain"/>
    <property type="match status" value="1"/>
</dbReference>
<accession>A0A3Q8X859</accession>
<dbReference type="AlphaFoldDB" id="A0A3Q8X859"/>
<dbReference type="InterPro" id="IPR036388">
    <property type="entry name" value="WH-like_DNA-bd_sf"/>
</dbReference>
<dbReference type="InterPro" id="IPR003432">
    <property type="entry name" value="RTP"/>
</dbReference>
<dbReference type="Gene3D" id="1.10.10.10">
    <property type="entry name" value="Winged helix-like DNA-binding domain superfamily/Winged helix DNA-binding domain"/>
    <property type="match status" value="1"/>
</dbReference>
<dbReference type="Proteomes" id="UP000272528">
    <property type="component" value="Chromosome"/>
</dbReference>
<sequence length="72" mass="8734">MAFMIAQRAFLKLYMITLVEKHHGYGFEMLDQLRRDFKDFGYDPPISEIYRSLHDLDKNLISFPRKAWRSHK</sequence>
<reference evidence="2" key="1">
    <citation type="submission" date="2018-12" db="EMBL/GenBank/DDBJ databases">
        <title>Genome sequence of Peanibacillus sp.</title>
        <authorList>
            <person name="Subramani G."/>
            <person name="Srinivasan S."/>
            <person name="Kim M.K."/>
        </authorList>
    </citation>
    <scope>NUCLEOTIDE SEQUENCE [LARGE SCALE GENOMIC DNA]</scope>
    <source>
        <strain evidence="2">18JY67-1</strain>
    </source>
</reference>
<dbReference type="OrthoDB" id="2438867at2"/>
<dbReference type="KEGG" id="palb:EJC50_18925"/>
<name>A0A3Q8X859_9BACL</name>
<gene>
    <name evidence="1" type="ORF">EJC50_18925</name>
</gene>
<evidence type="ECO:0000313" key="1">
    <source>
        <dbReference type="EMBL" id="AZN41518.1"/>
    </source>
</evidence>
<evidence type="ECO:0000313" key="2">
    <source>
        <dbReference type="Proteomes" id="UP000272528"/>
    </source>
</evidence>
<dbReference type="Pfam" id="PF02334">
    <property type="entry name" value="RTP"/>
    <property type="match status" value="1"/>
</dbReference>
<keyword evidence="2" id="KW-1185">Reference proteome</keyword>
<dbReference type="EMBL" id="CP034437">
    <property type="protein sequence ID" value="AZN41518.1"/>
    <property type="molecule type" value="Genomic_DNA"/>
</dbReference>
<proteinExistence type="predicted"/>
<dbReference type="GO" id="GO:0006274">
    <property type="term" value="P:DNA replication termination"/>
    <property type="evidence" value="ECO:0007669"/>
    <property type="project" value="InterPro"/>
</dbReference>
<dbReference type="GO" id="GO:0003677">
    <property type="term" value="F:DNA binding"/>
    <property type="evidence" value="ECO:0007669"/>
    <property type="project" value="InterPro"/>
</dbReference>
<dbReference type="InterPro" id="IPR036390">
    <property type="entry name" value="WH_DNA-bd_sf"/>
</dbReference>
<protein>
    <submittedName>
        <fullName evidence="1">Uncharacterized protein</fullName>
    </submittedName>
</protein>
<organism evidence="1 2">
    <name type="scientific">Paenibacillus albus</name>
    <dbReference type="NCBI Taxonomy" id="2495582"/>
    <lineage>
        <taxon>Bacteria</taxon>
        <taxon>Bacillati</taxon>
        <taxon>Bacillota</taxon>
        <taxon>Bacilli</taxon>
        <taxon>Bacillales</taxon>
        <taxon>Paenibacillaceae</taxon>
        <taxon>Paenibacillus</taxon>
    </lineage>
</organism>